<dbReference type="EMBL" id="JARQWQ010000022">
    <property type="protein sequence ID" value="KAK2564679.1"/>
    <property type="molecule type" value="Genomic_DNA"/>
</dbReference>
<dbReference type="Gene3D" id="3.40.50.300">
    <property type="entry name" value="P-loop containing nucleotide triphosphate hydrolases"/>
    <property type="match status" value="1"/>
</dbReference>
<dbReference type="Proteomes" id="UP001249851">
    <property type="component" value="Unassembled WGS sequence"/>
</dbReference>
<feature type="compositionally biased region" description="Basic residues" evidence="1">
    <location>
        <begin position="33"/>
        <end position="54"/>
    </location>
</feature>
<accession>A0AAD9V836</accession>
<evidence type="ECO:0000313" key="2">
    <source>
        <dbReference type="EMBL" id="KAK2564679.1"/>
    </source>
</evidence>
<proteinExistence type="predicted"/>
<reference evidence="2" key="2">
    <citation type="journal article" date="2023" name="Science">
        <title>Genomic signatures of disease resistance in endangered staghorn corals.</title>
        <authorList>
            <person name="Vollmer S.V."/>
            <person name="Selwyn J.D."/>
            <person name="Despard B.A."/>
            <person name="Roesel C.L."/>
        </authorList>
    </citation>
    <scope>NUCLEOTIDE SEQUENCE</scope>
    <source>
        <strain evidence="2">K2</strain>
    </source>
</reference>
<protein>
    <submittedName>
        <fullName evidence="2">Uncharacterized protein</fullName>
    </submittedName>
</protein>
<sequence>MYTIKDDDECAISDGHPDLRQTKSPRTENAIGGKKRRAGRKANHTTAKHKGRKRGLSVYDVAQLIQEKKITSRLQLMALASSQNREGKTDLAEFICNRGSKVIDECLCIAHELATAEDKFARTKKSRIEILEEMKEGNCADECEGKWIQAATDLLQRNEIDLPVFCKAVYSLLQCGRGKYRNIFIHGPANCGKTFILLPLKEIYSTFCNPATGTFAWVGAEEAEIIVLNDFRWKPSIIAWSDMLQLLEGDVMHLPAPKNFCKRDIELSKDTPVFATADAPMLIIKGGGIDRANTEIMNVRWHFFHFWRQIPPAEQQQLIPCGPCFATFILANKN</sequence>
<keyword evidence="3" id="KW-1185">Reference proteome</keyword>
<gene>
    <name evidence="2" type="ORF">P5673_012160</name>
</gene>
<evidence type="ECO:0000313" key="3">
    <source>
        <dbReference type="Proteomes" id="UP001249851"/>
    </source>
</evidence>
<feature type="region of interest" description="Disordered" evidence="1">
    <location>
        <begin position="1"/>
        <end position="54"/>
    </location>
</feature>
<reference evidence="2" key="1">
    <citation type="journal article" date="2023" name="G3 (Bethesda)">
        <title>Whole genome assembly and annotation of the endangered Caribbean coral Acropora cervicornis.</title>
        <authorList>
            <person name="Selwyn J.D."/>
            <person name="Vollmer S.V."/>
        </authorList>
    </citation>
    <scope>NUCLEOTIDE SEQUENCE</scope>
    <source>
        <strain evidence="2">K2</strain>
    </source>
</reference>
<comment type="caution">
    <text evidence="2">The sequence shown here is derived from an EMBL/GenBank/DDBJ whole genome shotgun (WGS) entry which is preliminary data.</text>
</comment>
<dbReference type="SUPFAM" id="SSF52540">
    <property type="entry name" value="P-loop containing nucleoside triphosphate hydrolases"/>
    <property type="match status" value="1"/>
</dbReference>
<dbReference type="AlphaFoldDB" id="A0AAD9V836"/>
<feature type="compositionally biased region" description="Acidic residues" evidence="1">
    <location>
        <begin position="1"/>
        <end position="11"/>
    </location>
</feature>
<evidence type="ECO:0000256" key="1">
    <source>
        <dbReference type="SAM" id="MobiDB-lite"/>
    </source>
</evidence>
<organism evidence="2 3">
    <name type="scientific">Acropora cervicornis</name>
    <name type="common">Staghorn coral</name>
    <dbReference type="NCBI Taxonomy" id="6130"/>
    <lineage>
        <taxon>Eukaryota</taxon>
        <taxon>Metazoa</taxon>
        <taxon>Cnidaria</taxon>
        <taxon>Anthozoa</taxon>
        <taxon>Hexacorallia</taxon>
        <taxon>Scleractinia</taxon>
        <taxon>Astrocoeniina</taxon>
        <taxon>Acroporidae</taxon>
        <taxon>Acropora</taxon>
    </lineage>
</organism>
<dbReference type="InterPro" id="IPR027417">
    <property type="entry name" value="P-loop_NTPase"/>
</dbReference>
<name>A0AAD9V836_ACRCE</name>